<sequence>MTNCGFQNKKHNGSCLEMYDPSFHCELARSFGFKLRSIDDQPRTIYIANLAPEVSKDVLKALFGPIGSIEKIEIMSTGAPNKFAFVEFVDHSAAAQAIRKMNMRVLLDQMINVNWLTELSPPEQNISPNDGYFHVFVGNLSPDVDNQTLRAAFSFFGYVSEVRVIREPTTANSKGYGFVTYPSRQSAELAIAYMNGQHIGQRAIRTNWGNPKRQFCKPESHVENAENHITFESEYDLETANARFREMVLDSSDGDLKRSNSSTAGPKYENSQKAAANFYNKDDSFYDCISCQSLEKMNGKKFHPDLEHENQINQQTFGCPTNPEDGSKNYESNSRSYPSAQFMNPFMLPFAFPHHYGFSNHHNRASMMNGREKNGRRKQ</sequence>
<dbReference type="PANTHER" id="PTHR48025:SF1">
    <property type="entry name" value="RRM DOMAIN-CONTAINING PROTEIN"/>
    <property type="match status" value="1"/>
</dbReference>
<accession>A0AAD4NCP0</accession>
<dbReference type="SUPFAM" id="SSF54928">
    <property type="entry name" value="RNA-binding domain, RBD"/>
    <property type="match status" value="2"/>
</dbReference>
<evidence type="ECO:0000256" key="1">
    <source>
        <dbReference type="ARBA" id="ARBA00022884"/>
    </source>
</evidence>
<dbReference type="EMBL" id="JAKKPZ010000002">
    <property type="protein sequence ID" value="KAI1725735.1"/>
    <property type="molecule type" value="Genomic_DNA"/>
</dbReference>
<feature type="region of interest" description="Disordered" evidence="3">
    <location>
        <begin position="251"/>
        <end position="271"/>
    </location>
</feature>
<dbReference type="InterPro" id="IPR019050">
    <property type="entry name" value="FDF_dom"/>
</dbReference>
<evidence type="ECO:0000256" key="3">
    <source>
        <dbReference type="SAM" id="MobiDB-lite"/>
    </source>
</evidence>
<name>A0AAD4NCP0_9BILA</name>
<evidence type="ECO:0000256" key="2">
    <source>
        <dbReference type="PROSITE-ProRule" id="PRU00176"/>
    </source>
</evidence>
<evidence type="ECO:0000313" key="5">
    <source>
        <dbReference type="EMBL" id="KAI1725735.1"/>
    </source>
</evidence>
<dbReference type="Gene3D" id="3.30.70.330">
    <property type="match status" value="2"/>
</dbReference>
<feature type="domain" description="RRM" evidence="4">
    <location>
        <begin position="133"/>
        <end position="211"/>
    </location>
</feature>
<dbReference type="GO" id="GO:0003723">
    <property type="term" value="F:RNA binding"/>
    <property type="evidence" value="ECO:0007669"/>
    <property type="project" value="UniProtKB-UniRule"/>
</dbReference>
<feature type="domain" description="RRM" evidence="4">
    <location>
        <begin position="43"/>
        <end position="118"/>
    </location>
</feature>
<dbReference type="PANTHER" id="PTHR48025">
    <property type="entry name" value="OS02G0815200 PROTEIN"/>
    <property type="match status" value="1"/>
</dbReference>
<dbReference type="Pfam" id="PF00076">
    <property type="entry name" value="RRM_1"/>
    <property type="match status" value="2"/>
</dbReference>
<protein>
    <submittedName>
        <fullName evidence="5">RNA recognition motif domain-containing protein</fullName>
    </submittedName>
</protein>
<comment type="caution">
    <text evidence="5">The sequence shown here is derived from an EMBL/GenBank/DDBJ whole genome shotgun (WGS) entry which is preliminary data.</text>
</comment>
<dbReference type="InterPro" id="IPR050502">
    <property type="entry name" value="Euk_RNA-bind_prot"/>
</dbReference>
<keyword evidence="6" id="KW-1185">Reference proteome</keyword>
<evidence type="ECO:0000259" key="4">
    <source>
        <dbReference type="PROSITE" id="PS50102"/>
    </source>
</evidence>
<dbReference type="SMART" id="SM00360">
    <property type="entry name" value="RRM"/>
    <property type="match status" value="2"/>
</dbReference>
<feature type="region of interest" description="Disordered" evidence="3">
    <location>
        <begin position="314"/>
        <end position="336"/>
    </location>
</feature>
<dbReference type="InterPro" id="IPR035979">
    <property type="entry name" value="RBD_domain_sf"/>
</dbReference>
<dbReference type="AlphaFoldDB" id="A0AAD4NCP0"/>
<dbReference type="SMART" id="SM01199">
    <property type="entry name" value="FDF"/>
    <property type="match status" value="1"/>
</dbReference>
<dbReference type="InterPro" id="IPR000504">
    <property type="entry name" value="RRM_dom"/>
</dbReference>
<proteinExistence type="predicted"/>
<dbReference type="Proteomes" id="UP001201812">
    <property type="component" value="Unassembled WGS sequence"/>
</dbReference>
<organism evidence="5 6">
    <name type="scientific">Ditylenchus destructor</name>
    <dbReference type="NCBI Taxonomy" id="166010"/>
    <lineage>
        <taxon>Eukaryota</taxon>
        <taxon>Metazoa</taxon>
        <taxon>Ecdysozoa</taxon>
        <taxon>Nematoda</taxon>
        <taxon>Chromadorea</taxon>
        <taxon>Rhabditida</taxon>
        <taxon>Tylenchina</taxon>
        <taxon>Tylenchomorpha</taxon>
        <taxon>Sphaerularioidea</taxon>
        <taxon>Anguinidae</taxon>
        <taxon>Anguininae</taxon>
        <taxon>Ditylenchus</taxon>
    </lineage>
</organism>
<dbReference type="InterPro" id="IPR012677">
    <property type="entry name" value="Nucleotide-bd_a/b_plait_sf"/>
</dbReference>
<dbReference type="PROSITE" id="PS50102">
    <property type="entry name" value="RRM"/>
    <property type="match status" value="2"/>
</dbReference>
<feature type="compositionally biased region" description="Polar residues" evidence="3">
    <location>
        <begin position="259"/>
        <end position="271"/>
    </location>
</feature>
<gene>
    <name evidence="5" type="ORF">DdX_02411</name>
</gene>
<keyword evidence="1 2" id="KW-0694">RNA-binding</keyword>
<evidence type="ECO:0000313" key="6">
    <source>
        <dbReference type="Proteomes" id="UP001201812"/>
    </source>
</evidence>
<reference evidence="5" key="1">
    <citation type="submission" date="2022-01" db="EMBL/GenBank/DDBJ databases">
        <title>Genome Sequence Resource for Two Populations of Ditylenchus destructor, the Migratory Endoparasitic Phytonematode.</title>
        <authorList>
            <person name="Zhang H."/>
            <person name="Lin R."/>
            <person name="Xie B."/>
        </authorList>
    </citation>
    <scope>NUCLEOTIDE SEQUENCE</scope>
    <source>
        <strain evidence="5">BazhouSP</strain>
    </source>
</reference>